<reference evidence="2" key="1">
    <citation type="submission" date="2014-09" db="EMBL/GenBank/DDBJ databases">
        <authorList>
            <person name="Mudge J."/>
            <person name="Ramaraj T."/>
            <person name="Lindquist I.E."/>
            <person name="Bharti A.K."/>
            <person name="Sundararajan A."/>
            <person name="Cameron C.T."/>
            <person name="Woodward J.E."/>
            <person name="May G.D."/>
            <person name="Brubaker C."/>
            <person name="Broadhvest J."/>
            <person name="Wilkins T.A."/>
        </authorList>
    </citation>
    <scope>NUCLEOTIDE SEQUENCE</scope>
    <source>
        <strain evidence="2">cv. AKA8401</strain>
    </source>
</reference>
<accession>A0A0B0MSQ9</accession>
<gene>
    <name evidence="1" type="ORF">F383_27278</name>
</gene>
<evidence type="ECO:0000313" key="1">
    <source>
        <dbReference type="EMBL" id="KHG03775.1"/>
    </source>
</evidence>
<proteinExistence type="predicted"/>
<dbReference type="Proteomes" id="UP000032142">
    <property type="component" value="Unassembled WGS sequence"/>
</dbReference>
<sequence>MKNEETLRIRSGVFK</sequence>
<evidence type="ECO:0000313" key="2">
    <source>
        <dbReference type="Proteomes" id="UP000032142"/>
    </source>
</evidence>
<name>A0A0B0MSQ9_GOSAR</name>
<comment type="caution">
    <text evidence="1">The sequence shown here is derived from an EMBL/GenBank/DDBJ whole genome shotgun (WGS) entry which is preliminary data.</text>
</comment>
<dbReference type="EMBL" id="JRRC01384696">
    <property type="protein sequence ID" value="KHG03775.1"/>
    <property type="molecule type" value="Genomic_DNA"/>
</dbReference>
<keyword evidence="2" id="KW-1185">Reference proteome</keyword>
<protein>
    <submittedName>
        <fullName evidence="1">Uncharacterized protein</fullName>
    </submittedName>
</protein>
<organism evidence="1 2">
    <name type="scientific">Gossypium arboreum</name>
    <name type="common">Tree cotton</name>
    <name type="synonym">Gossypium nanking</name>
    <dbReference type="NCBI Taxonomy" id="29729"/>
    <lineage>
        <taxon>Eukaryota</taxon>
        <taxon>Viridiplantae</taxon>
        <taxon>Streptophyta</taxon>
        <taxon>Embryophyta</taxon>
        <taxon>Tracheophyta</taxon>
        <taxon>Spermatophyta</taxon>
        <taxon>Magnoliopsida</taxon>
        <taxon>eudicotyledons</taxon>
        <taxon>Gunneridae</taxon>
        <taxon>Pentapetalae</taxon>
        <taxon>rosids</taxon>
        <taxon>malvids</taxon>
        <taxon>Malvales</taxon>
        <taxon>Malvaceae</taxon>
        <taxon>Malvoideae</taxon>
        <taxon>Gossypium</taxon>
    </lineage>
</organism>